<protein>
    <submittedName>
        <fullName evidence="1">Uncharacterized protein</fullName>
    </submittedName>
</protein>
<organism evidence="1 2">
    <name type="scientific">Clostridium cellulovorans (strain ATCC 35296 / DSM 3052 / OCM 3 / 743B)</name>
    <dbReference type="NCBI Taxonomy" id="573061"/>
    <lineage>
        <taxon>Bacteria</taxon>
        <taxon>Bacillati</taxon>
        <taxon>Bacillota</taxon>
        <taxon>Clostridia</taxon>
        <taxon>Eubacteriales</taxon>
        <taxon>Clostridiaceae</taxon>
        <taxon>Clostridium</taxon>
    </lineage>
</organism>
<keyword evidence="2" id="KW-1185">Reference proteome</keyword>
<dbReference type="RefSeq" id="WP_010074050.1">
    <property type="nucleotide sequence ID" value="NC_014393.1"/>
</dbReference>
<reference evidence="1 2" key="1">
    <citation type="submission" date="2010-08" db="EMBL/GenBank/DDBJ databases">
        <title>Complete sequence of Clostridium cellulovorans 743B.</title>
        <authorList>
            <consortium name="US DOE Joint Genome Institute"/>
            <person name="Lucas S."/>
            <person name="Copeland A."/>
            <person name="Lapidus A."/>
            <person name="Cheng J.-F."/>
            <person name="Bruce D."/>
            <person name="Goodwin L."/>
            <person name="Pitluck S."/>
            <person name="Chertkov O."/>
            <person name="Detter J.C."/>
            <person name="Han C."/>
            <person name="Tapia R."/>
            <person name="Land M."/>
            <person name="Hauser L."/>
            <person name="Chang Y.-J."/>
            <person name="Jeffries C."/>
            <person name="Kyrpides N."/>
            <person name="Ivanova N."/>
            <person name="Mikhailova N."/>
            <person name="Hemme C.L."/>
            <person name="Woyke T."/>
        </authorList>
    </citation>
    <scope>NUCLEOTIDE SEQUENCE [LARGE SCALE GENOMIC DNA]</scope>
    <source>
        <strain evidence="2">ATCC 35296 / DSM 3052 / OCM 3 / 743B</strain>
    </source>
</reference>
<accession>D9SLR5</accession>
<sequence length="49" mass="5797">MHERYVKVYIQWFDNAPRYLLIEGKKFMIFDGLNAIGNGQIIEAVFEDC</sequence>
<dbReference type="EMBL" id="CP002160">
    <property type="protein sequence ID" value="ADL53702.1"/>
    <property type="molecule type" value="Genomic_DNA"/>
</dbReference>
<dbReference type="KEGG" id="ccb:Clocel_4039"/>
<dbReference type="AlphaFoldDB" id="D9SLR5"/>
<evidence type="ECO:0000313" key="1">
    <source>
        <dbReference type="EMBL" id="ADL53702.1"/>
    </source>
</evidence>
<dbReference type="Proteomes" id="UP000002730">
    <property type="component" value="Chromosome"/>
</dbReference>
<dbReference type="HOGENOM" id="CLU_3134065_0_0_9"/>
<name>D9SLR5_CLOC7</name>
<proteinExistence type="predicted"/>
<evidence type="ECO:0000313" key="2">
    <source>
        <dbReference type="Proteomes" id="UP000002730"/>
    </source>
</evidence>
<gene>
    <name evidence="1" type="ordered locus">Clocel_4039</name>
</gene>